<accession>A0A2P4SIE4</accession>
<gene>
    <name evidence="1" type="ORF">CIB84_012373</name>
</gene>
<dbReference type="Proteomes" id="UP000237246">
    <property type="component" value="Unassembled WGS sequence"/>
</dbReference>
<name>A0A2P4SIE4_BAMTH</name>
<protein>
    <submittedName>
        <fullName evidence="1">Uncharacterized protein</fullName>
    </submittedName>
</protein>
<reference evidence="1 2" key="1">
    <citation type="submission" date="2018-01" db="EMBL/GenBank/DDBJ databases">
        <title>Comparison of the Chinese Bamboo Partridge and Red Junglefowl genome sequences highlights the importance of demography in genome evolution.</title>
        <authorList>
            <person name="Tiley G.P."/>
            <person name="Kimball R.T."/>
            <person name="Braun E.L."/>
            <person name="Burleigh J.G."/>
        </authorList>
    </citation>
    <scope>NUCLEOTIDE SEQUENCE [LARGE SCALE GENOMIC DNA]</scope>
    <source>
        <strain evidence="1">RTK389</strain>
        <tissue evidence="1">Blood</tissue>
    </source>
</reference>
<proteinExistence type="predicted"/>
<organism evidence="1 2">
    <name type="scientific">Bambusicola thoracicus</name>
    <name type="common">Chinese bamboo-partridge</name>
    <name type="synonym">Perdix thoracica</name>
    <dbReference type="NCBI Taxonomy" id="9083"/>
    <lineage>
        <taxon>Eukaryota</taxon>
        <taxon>Metazoa</taxon>
        <taxon>Chordata</taxon>
        <taxon>Craniata</taxon>
        <taxon>Vertebrata</taxon>
        <taxon>Euteleostomi</taxon>
        <taxon>Archelosauria</taxon>
        <taxon>Archosauria</taxon>
        <taxon>Dinosauria</taxon>
        <taxon>Saurischia</taxon>
        <taxon>Theropoda</taxon>
        <taxon>Coelurosauria</taxon>
        <taxon>Aves</taxon>
        <taxon>Neognathae</taxon>
        <taxon>Galloanserae</taxon>
        <taxon>Galliformes</taxon>
        <taxon>Phasianidae</taxon>
        <taxon>Perdicinae</taxon>
        <taxon>Bambusicola</taxon>
    </lineage>
</organism>
<comment type="caution">
    <text evidence="1">The sequence shown here is derived from an EMBL/GenBank/DDBJ whole genome shotgun (WGS) entry which is preliminary data.</text>
</comment>
<dbReference type="EMBL" id="PPHD01045478">
    <property type="protein sequence ID" value="POI23879.1"/>
    <property type="molecule type" value="Genomic_DNA"/>
</dbReference>
<sequence>MSDILQHSTQVNSV</sequence>
<evidence type="ECO:0000313" key="2">
    <source>
        <dbReference type="Proteomes" id="UP000237246"/>
    </source>
</evidence>
<keyword evidence="2" id="KW-1185">Reference proteome</keyword>
<evidence type="ECO:0000313" key="1">
    <source>
        <dbReference type="EMBL" id="POI23879.1"/>
    </source>
</evidence>